<dbReference type="RefSeq" id="WP_172209398.1">
    <property type="nucleotide sequence ID" value="NZ_BLLI01000048.1"/>
</dbReference>
<name>A0A6A0BF39_9LACT</name>
<dbReference type="GO" id="GO:0016757">
    <property type="term" value="F:glycosyltransferase activity"/>
    <property type="evidence" value="ECO:0007669"/>
    <property type="project" value="InterPro"/>
</dbReference>
<dbReference type="InterPro" id="IPR002495">
    <property type="entry name" value="Glyco_trans_8"/>
</dbReference>
<keyword evidence="2" id="KW-1185">Reference proteome</keyword>
<dbReference type="InterPro" id="IPR029044">
    <property type="entry name" value="Nucleotide-diphossugar_trans"/>
</dbReference>
<dbReference type="AlphaFoldDB" id="A0A6A0BF39"/>
<accession>A0A6A0BF39</accession>
<proteinExistence type="predicted"/>
<dbReference type="Pfam" id="PF01501">
    <property type="entry name" value="Glyco_transf_8"/>
    <property type="match status" value="1"/>
</dbReference>
<gene>
    <name evidence="1" type="ORF">Hs30E_15090</name>
</gene>
<comment type="caution">
    <text evidence="1">The sequence shown here is derived from an EMBL/GenBank/DDBJ whole genome shotgun (WGS) entry which is preliminary data.</text>
</comment>
<dbReference type="EMBL" id="BLLI01000048">
    <property type="protein sequence ID" value="GFH42958.1"/>
    <property type="molecule type" value="Genomic_DNA"/>
</dbReference>
<dbReference type="Proteomes" id="UP000480303">
    <property type="component" value="Unassembled WGS sequence"/>
</dbReference>
<evidence type="ECO:0008006" key="3">
    <source>
        <dbReference type="Google" id="ProtNLM"/>
    </source>
</evidence>
<organism evidence="1 2">
    <name type="scientific">Pseudolactococcus hodotermopsidis</name>
    <dbReference type="NCBI Taxonomy" id="2709157"/>
    <lineage>
        <taxon>Bacteria</taxon>
        <taxon>Bacillati</taxon>
        <taxon>Bacillota</taxon>
        <taxon>Bacilli</taxon>
        <taxon>Lactobacillales</taxon>
        <taxon>Streptococcaceae</taxon>
        <taxon>Pseudolactococcus</taxon>
    </lineage>
</organism>
<dbReference type="SUPFAM" id="SSF53448">
    <property type="entry name" value="Nucleotide-diphospho-sugar transferases"/>
    <property type="match status" value="1"/>
</dbReference>
<dbReference type="Gene3D" id="3.90.550.10">
    <property type="entry name" value="Spore Coat Polysaccharide Biosynthesis Protein SpsA, Chain A"/>
    <property type="match status" value="1"/>
</dbReference>
<sequence length="437" mass="50877">MSEKINIVSSGNSGYFALAPTFLTNFFEKHKNFDVTFYAFSDFIEEKYLRDMQKIADYYGQTFKFVEIAKDEFAYMSDYPNAIMMQNWPIQSYYLLLAGKYLPNNVERAMFFDFDVTFFDAIDDVYFTDFEDNYFIGVRDLISYRNDAILTDEEMRMGHHINTGAVILNIEKMRINQIDAQYFKLFVEELVALPPVMFGSHGIAFFADQGLLSYVFRQQIKTLKPGRIFHMVQMPEKNQAAIVHLLDPFHKSYKAELQDIFSADDYAYIYNYQRYKLKSQLILGNLSAVEVFELFDKPIRQGIQHMDFVLAPYNFNLPGWKRLESEYLTTYRLQQEGIRRLCFRLSKHFKKEQVAYRINLSVKSSEDVANFGLVGFLTNGKVTRLSELALKRDNIQTLSAEVDFGRQDLFGVGISSHSVPLGTKIDIVAISIEKMIR</sequence>
<evidence type="ECO:0000313" key="2">
    <source>
        <dbReference type="Proteomes" id="UP000480303"/>
    </source>
</evidence>
<evidence type="ECO:0000313" key="1">
    <source>
        <dbReference type="EMBL" id="GFH42958.1"/>
    </source>
</evidence>
<reference evidence="1 2" key="1">
    <citation type="submission" date="2020-02" db="EMBL/GenBank/DDBJ databases">
        <title>Draft genome sequence of Lactococcus sp. Hs30E4-3.</title>
        <authorList>
            <person name="Noda S."/>
            <person name="Yuki M."/>
            <person name="Ohkuma M."/>
        </authorList>
    </citation>
    <scope>NUCLEOTIDE SEQUENCE [LARGE SCALE GENOMIC DNA]</scope>
    <source>
        <strain evidence="1 2">Hs30E4-3</strain>
    </source>
</reference>
<protein>
    <recommendedName>
        <fullName evidence="3">Glycosyl transferase</fullName>
    </recommendedName>
</protein>